<name>A0A8C4NLI7_EPTBU</name>
<evidence type="ECO:0000259" key="9">
    <source>
        <dbReference type="PROSITE" id="PS50188"/>
    </source>
</evidence>
<evidence type="ECO:0000259" key="7">
    <source>
        <dbReference type="PROSITE" id="PS50089"/>
    </source>
</evidence>
<keyword evidence="11" id="KW-1185">Reference proteome</keyword>
<dbReference type="GO" id="GO:0008270">
    <property type="term" value="F:zinc ion binding"/>
    <property type="evidence" value="ECO:0007669"/>
    <property type="project" value="UniProtKB-KW"/>
</dbReference>
<dbReference type="SUPFAM" id="SSF57850">
    <property type="entry name" value="RING/U-box"/>
    <property type="match status" value="1"/>
</dbReference>
<evidence type="ECO:0000256" key="5">
    <source>
        <dbReference type="ARBA" id="ARBA00022859"/>
    </source>
</evidence>
<keyword evidence="3 6" id="KW-0863">Zinc-finger</keyword>
<dbReference type="InterPro" id="IPR013083">
    <property type="entry name" value="Znf_RING/FYVE/PHD"/>
</dbReference>
<dbReference type="InterPro" id="IPR006574">
    <property type="entry name" value="PRY"/>
</dbReference>
<feature type="domain" description="B box-type" evidence="8">
    <location>
        <begin position="86"/>
        <end position="126"/>
    </location>
</feature>
<keyword evidence="4" id="KW-0862">Zinc</keyword>
<dbReference type="InterPro" id="IPR013320">
    <property type="entry name" value="ConA-like_dom_sf"/>
</dbReference>
<dbReference type="InterPro" id="IPR051051">
    <property type="entry name" value="E3_ubiq-ligase_TRIM/RNF"/>
</dbReference>
<dbReference type="InterPro" id="IPR017907">
    <property type="entry name" value="Znf_RING_CS"/>
</dbReference>
<dbReference type="SMART" id="SM00589">
    <property type="entry name" value="PRY"/>
    <property type="match status" value="1"/>
</dbReference>
<sequence length="355" mass="39761">MDFFLCSSDELICSVCLDLLNDPVTLGCGHSFCLECVNQYWACRGGTSTYICPNCREVFPQKPQLKKNVIIASMVTQMNLGVEEQAKRPICPDHGKLIQLYCKDDDSLMCFMCMTVKHQQHKVVAVEVAHAELKQQFEISNVPGHLTLVVNLIIVISGGLVASQFEIGSKDVFLLCLPDGRTPTLDHISAHPNLLLSKDLKMATKTSSVQPHPDHPLRFDFYTQVLTTESFSSGRHYWEVDISRTNRCEIGAVYDSISRKGYGSECSLGGNLASWCLRKWDGKYAAWHNGKRVLLNLMASPSRLGLCLDYEAGELVCYGDDTGLLHTFKATFNQPLLPALSLVIYNKIYKLKIWK</sequence>
<dbReference type="PROSITE" id="PS50188">
    <property type="entry name" value="B302_SPRY"/>
    <property type="match status" value="1"/>
</dbReference>
<dbReference type="Gene3D" id="3.30.160.60">
    <property type="entry name" value="Classic Zinc Finger"/>
    <property type="match status" value="1"/>
</dbReference>
<dbReference type="PRINTS" id="PR01407">
    <property type="entry name" value="BUTYPHLNCDUF"/>
</dbReference>
<dbReference type="Proteomes" id="UP000694388">
    <property type="component" value="Unplaced"/>
</dbReference>
<dbReference type="Ensembl" id="ENSEBUT00000005628.1">
    <property type="protein sequence ID" value="ENSEBUP00000005190.1"/>
    <property type="gene ID" value="ENSEBUG00000003549.1"/>
</dbReference>
<dbReference type="PANTHER" id="PTHR25465:SF14">
    <property type="entry name" value="E3 UBIQUITIN-PROTEIN LIGASE TRIM65"/>
    <property type="match status" value="1"/>
</dbReference>
<keyword evidence="2" id="KW-0479">Metal-binding</keyword>
<dbReference type="GO" id="GO:0045087">
    <property type="term" value="P:innate immune response"/>
    <property type="evidence" value="ECO:0007669"/>
    <property type="project" value="UniProtKB-KW"/>
</dbReference>
<evidence type="ECO:0000313" key="10">
    <source>
        <dbReference type="Ensembl" id="ENSEBUP00000005190.1"/>
    </source>
</evidence>
<reference evidence="10" key="2">
    <citation type="submission" date="2025-09" db="UniProtKB">
        <authorList>
            <consortium name="Ensembl"/>
        </authorList>
    </citation>
    <scope>IDENTIFICATION</scope>
</reference>
<dbReference type="InterPro" id="IPR001841">
    <property type="entry name" value="Znf_RING"/>
</dbReference>
<evidence type="ECO:0000256" key="6">
    <source>
        <dbReference type="PROSITE-ProRule" id="PRU00024"/>
    </source>
</evidence>
<accession>A0A8C4NLI7</accession>
<dbReference type="Pfam" id="PF15227">
    <property type="entry name" value="zf-C3HC4_4"/>
    <property type="match status" value="1"/>
</dbReference>
<organism evidence="10 11">
    <name type="scientific">Eptatretus burgeri</name>
    <name type="common">Inshore hagfish</name>
    <dbReference type="NCBI Taxonomy" id="7764"/>
    <lineage>
        <taxon>Eukaryota</taxon>
        <taxon>Metazoa</taxon>
        <taxon>Chordata</taxon>
        <taxon>Craniata</taxon>
        <taxon>Vertebrata</taxon>
        <taxon>Cyclostomata</taxon>
        <taxon>Myxini</taxon>
        <taxon>Myxiniformes</taxon>
        <taxon>Myxinidae</taxon>
        <taxon>Eptatretinae</taxon>
        <taxon>Eptatretus</taxon>
    </lineage>
</organism>
<dbReference type="AlphaFoldDB" id="A0A8C4NLI7"/>
<feature type="domain" description="RING-type" evidence="7">
    <location>
        <begin position="13"/>
        <end position="56"/>
    </location>
</feature>
<dbReference type="InterPro" id="IPR043136">
    <property type="entry name" value="B30.2/SPRY_sf"/>
</dbReference>
<keyword evidence="1" id="KW-0399">Innate immunity</keyword>
<dbReference type="InterPro" id="IPR000315">
    <property type="entry name" value="Znf_B-box"/>
</dbReference>
<dbReference type="InterPro" id="IPR001870">
    <property type="entry name" value="B30.2/SPRY"/>
</dbReference>
<feature type="domain" description="B30.2/SPRY" evidence="9">
    <location>
        <begin position="163"/>
        <end position="355"/>
    </location>
</feature>
<dbReference type="SMART" id="SM00449">
    <property type="entry name" value="SPRY"/>
    <property type="match status" value="1"/>
</dbReference>
<dbReference type="InterPro" id="IPR003879">
    <property type="entry name" value="Butyrophylin_SPRY"/>
</dbReference>
<dbReference type="PROSITE" id="PS50089">
    <property type="entry name" value="ZF_RING_2"/>
    <property type="match status" value="1"/>
</dbReference>
<evidence type="ECO:0000313" key="11">
    <source>
        <dbReference type="Proteomes" id="UP000694388"/>
    </source>
</evidence>
<evidence type="ECO:0000256" key="2">
    <source>
        <dbReference type="ARBA" id="ARBA00022723"/>
    </source>
</evidence>
<dbReference type="GO" id="GO:0005737">
    <property type="term" value="C:cytoplasm"/>
    <property type="evidence" value="ECO:0007669"/>
    <property type="project" value="UniProtKB-ARBA"/>
</dbReference>
<dbReference type="OMA" id="WHNRIVS"/>
<dbReference type="GeneTree" id="ENSGT01030000234583"/>
<dbReference type="PROSITE" id="PS50119">
    <property type="entry name" value="ZF_BBOX"/>
    <property type="match status" value="1"/>
</dbReference>
<dbReference type="SUPFAM" id="SSF57845">
    <property type="entry name" value="B-box zinc-binding domain"/>
    <property type="match status" value="1"/>
</dbReference>
<reference evidence="10" key="1">
    <citation type="submission" date="2025-08" db="UniProtKB">
        <authorList>
            <consortium name="Ensembl"/>
        </authorList>
    </citation>
    <scope>IDENTIFICATION</scope>
</reference>
<dbReference type="SMART" id="SM00184">
    <property type="entry name" value="RING"/>
    <property type="match status" value="1"/>
</dbReference>
<evidence type="ECO:0000256" key="1">
    <source>
        <dbReference type="ARBA" id="ARBA00022588"/>
    </source>
</evidence>
<keyword evidence="5" id="KW-0391">Immunity</keyword>
<dbReference type="Gene3D" id="3.30.40.10">
    <property type="entry name" value="Zinc/RING finger domain, C3HC4 (zinc finger)"/>
    <property type="match status" value="1"/>
</dbReference>
<dbReference type="SUPFAM" id="SSF49899">
    <property type="entry name" value="Concanavalin A-like lectins/glucanases"/>
    <property type="match status" value="1"/>
</dbReference>
<protein>
    <submittedName>
        <fullName evidence="10">Uncharacterized protein</fullName>
    </submittedName>
</protein>
<dbReference type="PANTHER" id="PTHR25465">
    <property type="entry name" value="B-BOX DOMAIN CONTAINING"/>
    <property type="match status" value="1"/>
</dbReference>
<evidence type="ECO:0000259" key="8">
    <source>
        <dbReference type="PROSITE" id="PS50119"/>
    </source>
</evidence>
<proteinExistence type="predicted"/>
<evidence type="ECO:0000256" key="4">
    <source>
        <dbReference type="ARBA" id="ARBA00022833"/>
    </source>
</evidence>
<dbReference type="Pfam" id="PF00622">
    <property type="entry name" value="SPRY"/>
    <property type="match status" value="1"/>
</dbReference>
<dbReference type="SMART" id="SM00336">
    <property type="entry name" value="BBOX"/>
    <property type="match status" value="1"/>
</dbReference>
<evidence type="ECO:0000256" key="3">
    <source>
        <dbReference type="ARBA" id="ARBA00022771"/>
    </source>
</evidence>
<dbReference type="PROSITE" id="PS00518">
    <property type="entry name" value="ZF_RING_1"/>
    <property type="match status" value="1"/>
</dbReference>
<dbReference type="Gene3D" id="2.60.120.920">
    <property type="match status" value="1"/>
</dbReference>
<dbReference type="CDD" id="cd19769">
    <property type="entry name" value="Bbox2_TRIM16-like"/>
    <property type="match status" value="1"/>
</dbReference>
<dbReference type="InterPro" id="IPR003877">
    <property type="entry name" value="SPRY_dom"/>
</dbReference>
<dbReference type="Pfam" id="PF13765">
    <property type="entry name" value="PRY"/>
    <property type="match status" value="1"/>
</dbReference>
<dbReference type="Pfam" id="PF00643">
    <property type="entry name" value="zf-B_box"/>
    <property type="match status" value="1"/>
</dbReference>